<dbReference type="PROSITE" id="PS51257">
    <property type="entry name" value="PROKAR_LIPOPROTEIN"/>
    <property type="match status" value="1"/>
</dbReference>
<dbReference type="EMBL" id="VIWX01000001">
    <property type="protein sequence ID" value="TWG07688.1"/>
    <property type="molecule type" value="Genomic_DNA"/>
</dbReference>
<evidence type="ECO:0000259" key="3">
    <source>
        <dbReference type="PROSITE" id="PS50983"/>
    </source>
</evidence>
<keyword evidence="2" id="KW-0732">Signal</keyword>
<gene>
    <name evidence="4" type="ORF">FHU35_11305</name>
</gene>
<protein>
    <submittedName>
        <fullName evidence="4">Iron complex transport system substrate-binding protein</fullName>
    </submittedName>
</protein>
<dbReference type="Pfam" id="PF01497">
    <property type="entry name" value="Peripla_BP_2"/>
    <property type="match status" value="1"/>
</dbReference>
<feature type="chain" id="PRO_5022207622" evidence="2">
    <location>
        <begin position="30"/>
        <end position="340"/>
    </location>
</feature>
<evidence type="ECO:0000256" key="1">
    <source>
        <dbReference type="ARBA" id="ARBA00008814"/>
    </source>
</evidence>
<keyword evidence="5" id="KW-1185">Reference proteome</keyword>
<dbReference type="AlphaFoldDB" id="A0A561V7W0"/>
<evidence type="ECO:0000313" key="5">
    <source>
        <dbReference type="Proteomes" id="UP000316184"/>
    </source>
</evidence>
<feature type="domain" description="Fe/B12 periplasmic-binding" evidence="3">
    <location>
        <begin position="59"/>
        <end position="340"/>
    </location>
</feature>
<dbReference type="PANTHER" id="PTHR30535:SF7">
    <property type="entry name" value="IRON(III) DICITRATE-BINDING PROTEIN"/>
    <property type="match status" value="1"/>
</dbReference>
<dbReference type="PANTHER" id="PTHR30535">
    <property type="entry name" value="VITAMIN B12-BINDING PROTEIN"/>
    <property type="match status" value="1"/>
</dbReference>
<dbReference type="PROSITE" id="PS50983">
    <property type="entry name" value="FE_B12_PBP"/>
    <property type="match status" value="1"/>
</dbReference>
<proteinExistence type="inferred from homology"/>
<reference evidence="4 5" key="1">
    <citation type="submission" date="2019-06" db="EMBL/GenBank/DDBJ databases">
        <title>Sequencing the genomes of 1000 actinobacteria strains.</title>
        <authorList>
            <person name="Klenk H.-P."/>
        </authorList>
    </citation>
    <scope>NUCLEOTIDE SEQUENCE [LARGE SCALE GENOMIC DNA]</scope>
    <source>
        <strain evidence="4 5">DSM 46699</strain>
    </source>
</reference>
<evidence type="ECO:0000313" key="4">
    <source>
        <dbReference type="EMBL" id="TWG07688.1"/>
    </source>
</evidence>
<feature type="signal peptide" evidence="2">
    <location>
        <begin position="1"/>
        <end position="29"/>
    </location>
</feature>
<dbReference type="OrthoDB" id="9797850at2"/>
<dbReference type="SUPFAM" id="SSF53807">
    <property type="entry name" value="Helical backbone' metal receptor"/>
    <property type="match status" value="1"/>
</dbReference>
<sequence>MWIREVPLARPTKIGVVLAAVVAASSCGAAPDPGSTQGPGAISVRNCGVDLRFDRAPERAVTLEQSSTETLLALGLGEKMVGTAFPTAEIHPDYRAAYDRIPVLNPNELTAEQLRAAAPDVAVTSFGSNFAKDKVGTREELHELGLPTFVSAVDCPQHEPGQTPFERLFRDYENLGTIFGVPERAAALTAQQRQIINNAEAAVPANPHDKPSVMYLYSMTQGLPYVAGHNGIPSDISRILGVGNAFDDVRDEWPEVAWEEIAKRDPDVIVVGDLSDRGRLGDSAADKIRVLHEHPVVSQLTAVRENRFIEVPGIEMDPTVRSAHTLELVTEGMKSLGLLR</sequence>
<accession>A0A561V7W0</accession>
<evidence type="ECO:0000256" key="2">
    <source>
        <dbReference type="SAM" id="SignalP"/>
    </source>
</evidence>
<dbReference type="Gene3D" id="3.40.50.1980">
    <property type="entry name" value="Nitrogenase molybdenum iron protein domain"/>
    <property type="match status" value="2"/>
</dbReference>
<dbReference type="InterPro" id="IPR050902">
    <property type="entry name" value="ABC_Transporter_SBP"/>
</dbReference>
<name>A0A561V7W0_9PSEU</name>
<organism evidence="4 5">
    <name type="scientific">Saccharopolyspora dendranthemae</name>
    <dbReference type="NCBI Taxonomy" id="1181886"/>
    <lineage>
        <taxon>Bacteria</taxon>
        <taxon>Bacillati</taxon>
        <taxon>Actinomycetota</taxon>
        <taxon>Actinomycetes</taxon>
        <taxon>Pseudonocardiales</taxon>
        <taxon>Pseudonocardiaceae</taxon>
        <taxon>Saccharopolyspora</taxon>
    </lineage>
</organism>
<comment type="similarity">
    <text evidence="1">Belongs to the bacterial solute-binding protein 8 family.</text>
</comment>
<dbReference type="InterPro" id="IPR002491">
    <property type="entry name" value="ABC_transptr_periplasmic_BD"/>
</dbReference>
<dbReference type="Proteomes" id="UP000316184">
    <property type="component" value="Unassembled WGS sequence"/>
</dbReference>
<comment type="caution">
    <text evidence="4">The sequence shown here is derived from an EMBL/GenBank/DDBJ whole genome shotgun (WGS) entry which is preliminary data.</text>
</comment>